<sequence>KLDINGERLKQLQNRLQNIIYLIIDEKSMIGRRMLALINLRLRQAFPEHNNTPFGGRSIILVGDFGQLPPVLDHPMYTTTILRDPLSNNGIVAYKQFREVYKLDIVQRQSGDSEEQRNFRDILLRLCNGKSTISNWRILTDVNLVNMNMLRSLNILIAKILAVHNRGDNEAKNANSDIANSLEAELLLAKGARIMLTANLWTEAGLVNSSIGTVQGILFEEDQRPPALPTVVFILFDNYRRSTVKMLNGIEVVPI</sequence>
<feature type="non-terminal residue" evidence="1">
    <location>
        <position position="1"/>
    </location>
</feature>
<comment type="caution">
    <text evidence="1">The sequence shown here is derived from an EMBL/GenBank/DDBJ whole genome shotgun (WGS) entry which is preliminary data.</text>
</comment>
<accession>A0ACA9P8W0</accession>
<feature type="non-terminal residue" evidence="1">
    <location>
        <position position="255"/>
    </location>
</feature>
<protein>
    <submittedName>
        <fullName evidence="1">9574_t:CDS:1</fullName>
    </submittedName>
</protein>
<organism evidence="1 2">
    <name type="scientific">Scutellospora calospora</name>
    <dbReference type="NCBI Taxonomy" id="85575"/>
    <lineage>
        <taxon>Eukaryota</taxon>
        <taxon>Fungi</taxon>
        <taxon>Fungi incertae sedis</taxon>
        <taxon>Mucoromycota</taxon>
        <taxon>Glomeromycotina</taxon>
        <taxon>Glomeromycetes</taxon>
        <taxon>Diversisporales</taxon>
        <taxon>Gigasporaceae</taxon>
        <taxon>Scutellospora</taxon>
    </lineage>
</organism>
<evidence type="ECO:0000313" key="1">
    <source>
        <dbReference type="EMBL" id="CAG8690619.1"/>
    </source>
</evidence>
<name>A0ACA9P8W0_9GLOM</name>
<proteinExistence type="predicted"/>
<dbReference type="Proteomes" id="UP000789860">
    <property type="component" value="Unassembled WGS sequence"/>
</dbReference>
<keyword evidence="2" id="KW-1185">Reference proteome</keyword>
<gene>
    <name evidence="1" type="ORF">SCALOS_LOCUS10115</name>
</gene>
<reference evidence="1" key="1">
    <citation type="submission" date="2021-06" db="EMBL/GenBank/DDBJ databases">
        <authorList>
            <person name="Kallberg Y."/>
            <person name="Tangrot J."/>
            <person name="Rosling A."/>
        </authorList>
    </citation>
    <scope>NUCLEOTIDE SEQUENCE</scope>
    <source>
        <strain evidence="1">AU212A</strain>
    </source>
</reference>
<dbReference type="EMBL" id="CAJVPM010035639">
    <property type="protein sequence ID" value="CAG8690619.1"/>
    <property type="molecule type" value="Genomic_DNA"/>
</dbReference>
<evidence type="ECO:0000313" key="2">
    <source>
        <dbReference type="Proteomes" id="UP000789860"/>
    </source>
</evidence>